<feature type="domain" description="Glycosyltransferase subfamily 4-like N-terminal" evidence="2">
    <location>
        <begin position="5"/>
        <end position="109"/>
    </location>
</feature>
<sequence length="308" mass="33827">RALHRLFFYVFAVWRLAGRVDAIHLMANSGWSWQLFAAPVLWLAPLRDCPVIVNYRGGEAGNYFRRAWRRVRPSLNRAALVVVPSGFLRAAFAEYGQSTRIIPNIVDLSVFRPVQGTTGPGRPFTLVITRNLEPIYGIETAIEALARVLQSAPETRLRIAGSGPQESELRTLASTLDISHAVEFTGRLDRRGIAQLYAEADAMLNPTTVDNMPNSVIEALACGLPVISTAVGGVPYIVRDEDTALLVPVNDATAMAAAILRLQDDEAIRGHLRERGLAEVAQYAWPAVREQWLAAYDEVAGRKSGTLV</sequence>
<protein>
    <submittedName>
        <fullName evidence="3">Glycosyl transferase family 1</fullName>
    </submittedName>
</protein>
<feature type="non-terminal residue" evidence="3">
    <location>
        <position position="1"/>
    </location>
</feature>
<dbReference type="GO" id="GO:0016757">
    <property type="term" value="F:glycosyltransferase activity"/>
    <property type="evidence" value="ECO:0007669"/>
    <property type="project" value="TreeGrafter"/>
</dbReference>
<dbReference type="AlphaFoldDB" id="A0A3C1KSL4"/>
<organism evidence="3 4">
    <name type="scientific">Haliea salexigens</name>
    <dbReference type="NCBI Taxonomy" id="287487"/>
    <lineage>
        <taxon>Bacteria</taxon>
        <taxon>Pseudomonadati</taxon>
        <taxon>Pseudomonadota</taxon>
        <taxon>Gammaproteobacteria</taxon>
        <taxon>Cellvibrionales</taxon>
        <taxon>Halieaceae</taxon>
        <taxon>Haliea</taxon>
    </lineage>
</organism>
<dbReference type="InterPro" id="IPR028098">
    <property type="entry name" value="Glyco_trans_4-like_N"/>
</dbReference>
<dbReference type="PANTHER" id="PTHR45947">
    <property type="entry name" value="SULFOQUINOVOSYL TRANSFERASE SQD2"/>
    <property type="match status" value="1"/>
</dbReference>
<keyword evidence="3" id="KW-0808">Transferase</keyword>
<name>A0A3C1KSL4_9GAMM</name>
<proteinExistence type="predicted"/>
<dbReference type="SUPFAM" id="SSF53756">
    <property type="entry name" value="UDP-Glycosyltransferase/glycogen phosphorylase"/>
    <property type="match status" value="1"/>
</dbReference>
<dbReference type="InterPro" id="IPR050194">
    <property type="entry name" value="Glycosyltransferase_grp1"/>
</dbReference>
<gene>
    <name evidence="3" type="ORF">DCP75_17615</name>
</gene>
<dbReference type="CDD" id="cd03801">
    <property type="entry name" value="GT4_PimA-like"/>
    <property type="match status" value="1"/>
</dbReference>
<evidence type="ECO:0000259" key="1">
    <source>
        <dbReference type="Pfam" id="PF00534"/>
    </source>
</evidence>
<dbReference type="Pfam" id="PF00534">
    <property type="entry name" value="Glycos_transf_1"/>
    <property type="match status" value="1"/>
</dbReference>
<reference evidence="3 4" key="1">
    <citation type="journal article" date="2018" name="Nat. Biotechnol.">
        <title>A standardized bacterial taxonomy based on genome phylogeny substantially revises the tree of life.</title>
        <authorList>
            <person name="Parks D.H."/>
            <person name="Chuvochina M."/>
            <person name="Waite D.W."/>
            <person name="Rinke C."/>
            <person name="Skarshewski A."/>
            <person name="Chaumeil P.A."/>
            <person name="Hugenholtz P."/>
        </authorList>
    </citation>
    <scope>NUCLEOTIDE SEQUENCE [LARGE SCALE GENOMIC DNA]</scope>
    <source>
        <strain evidence="3">UBA9158</strain>
    </source>
</reference>
<dbReference type="Pfam" id="PF13439">
    <property type="entry name" value="Glyco_transf_4"/>
    <property type="match status" value="1"/>
</dbReference>
<evidence type="ECO:0000313" key="3">
    <source>
        <dbReference type="EMBL" id="HAN29503.1"/>
    </source>
</evidence>
<dbReference type="EMBL" id="DMND01000238">
    <property type="protein sequence ID" value="HAN29503.1"/>
    <property type="molecule type" value="Genomic_DNA"/>
</dbReference>
<evidence type="ECO:0000313" key="4">
    <source>
        <dbReference type="Proteomes" id="UP000259273"/>
    </source>
</evidence>
<comment type="caution">
    <text evidence="3">The sequence shown here is derived from an EMBL/GenBank/DDBJ whole genome shotgun (WGS) entry which is preliminary data.</text>
</comment>
<dbReference type="PANTHER" id="PTHR45947:SF3">
    <property type="entry name" value="SULFOQUINOVOSYL TRANSFERASE SQD2"/>
    <property type="match status" value="1"/>
</dbReference>
<dbReference type="STRING" id="1121937.GCA_000423125_02346"/>
<accession>A0A3C1KSL4</accession>
<feature type="domain" description="Glycosyl transferase family 1" evidence="1">
    <location>
        <begin position="122"/>
        <end position="276"/>
    </location>
</feature>
<dbReference type="InterPro" id="IPR001296">
    <property type="entry name" value="Glyco_trans_1"/>
</dbReference>
<dbReference type="Proteomes" id="UP000259273">
    <property type="component" value="Unassembled WGS sequence"/>
</dbReference>
<dbReference type="Gene3D" id="3.40.50.2000">
    <property type="entry name" value="Glycogen Phosphorylase B"/>
    <property type="match status" value="2"/>
</dbReference>
<evidence type="ECO:0000259" key="2">
    <source>
        <dbReference type="Pfam" id="PF13439"/>
    </source>
</evidence>